<dbReference type="Gene3D" id="1.10.10.10">
    <property type="entry name" value="Winged helix-like DNA-binding domain superfamily/Winged helix DNA-binding domain"/>
    <property type="match status" value="1"/>
</dbReference>
<dbReference type="EMBL" id="FOMD01000001">
    <property type="protein sequence ID" value="SFC20641.1"/>
    <property type="molecule type" value="Genomic_DNA"/>
</dbReference>
<dbReference type="SMART" id="SM00347">
    <property type="entry name" value="HTH_MARR"/>
    <property type="match status" value="1"/>
</dbReference>
<dbReference type="Proteomes" id="UP000199022">
    <property type="component" value="Unassembled WGS sequence"/>
</dbReference>
<dbReference type="AlphaFoldDB" id="A0A1I1H9V6"/>
<proteinExistence type="predicted"/>
<name>A0A1I1H9V6_9ACTN</name>
<organism evidence="2 3">
    <name type="scientific">Klenkia taihuensis</name>
    <dbReference type="NCBI Taxonomy" id="1225127"/>
    <lineage>
        <taxon>Bacteria</taxon>
        <taxon>Bacillati</taxon>
        <taxon>Actinomycetota</taxon>
        <taxon>Actinomycetes</taxon>
        <taxon>Geodermatophilales</taxon>
        <taxon>Geodermatophilaceae</taxon>
        <taxon>Klenkia</taxon>
    </lineage>
</organism>
<dbReference type="RefSeq" id="WP_229827514.1">
    <property type="nucleotide sequence ID" value="NZ_BNAC01000002.1"/>
</dbReference>
<dbReference type="GO" id="GO:0003700">
    <property type="term" value="F:DNA-binding transcription factor activity"/>
    <property type="evidence" value="ECO:0007669"/>
    <property type="project" value="InterPro"/>
</dbReference>
<dbReference type="PANTHER" id="PTHR33164">
    <property type="entry name" value="TRANSCRIPTIONAL REGULATOR, MARR FAMILY"/>
    <property type="match status" value="1"/>
</dbReference>
<dbReference type="PANTHER" id="PTHR33164:SF99">
    <property type="entry name" value="MARR FAMILY REGULATORY PROTEIN"/>
    <property type="match status" value="1"/>
</dbReference>
<accession>A0A1I1H9V6</accession>
<reference evidence="3" key="1">
    <citation type="submission" date="2016-10" db="EMBL/GenBank/DDBJ databases">
        <authorList>
            <person name="Varghese N."/>
            <person name="Submissions S."/>
        </authorList>
    </citation>
    <scope>NUCLEOTIDE SEQUENCE [LARGE SCALE GENOMIC DNA]</scope>
    <source>
        <strain evidence="3">DSM 45962</strain>
    </source>
</reference>
<dbReference type="InterPro" id="IPR000835">
    <property type="entry name" value="HTH_MarR-typ"/>
</dbReference>
<dbReference type="InterPro" id="IPR036390">
    <property type="entry name" value="WH_DNA-bd_sf"/>
</dbReference>
<gene>
    <name evidence="2" type="ORF">SAMN05661030_0378</name>
</gene>
<dbReference type="InterPro" id="IPR036388">
    <property type="entry name" value="WH-like_DNA-bd_sf"/>
</dbReference>
<protein>
    <submittedName>
        <fullName evidence="2">DNA-binding transcriptional regulator, MarR family</fullName>
    </submittedName>
</protein>
<dbReference type="STRING" id="1225127.SAMN05661030_0378"/>
<feature type="domain" description="HTH marR-type" evidence="1">
    <location>
        <begin position="8"/>
        <end position="144"/>
    </location>
</feature>
<keyword evidence="2" id="KW-0238">DNA-binding</keyword>
<evidence type="ECO:0000259" key="1">
    <source>
        <dbReference type="PROSITE" id="PS50995"/>
    </source>
</evidence>
<dbReference type="SUPFAM" id="SSF46785">
    <property type="entry name" value="Winged helix' DNA-binding domain"/>
    <property type="match status" value="1"/>
</dbReference>
<dbReference type="PROSITE" id="PS50995">
    <property type="entry name" value="HTH_MARR_2"/>
    <property type="match status" value="1"/>
</dbReference>
<evidence type="ECO:0000313" key="2">
    <source>
        <dbReference type="EMBL" id="SFC20641.1"/>
    </source>
</evidence>
<dbReference type="GO" id="GO:0006950">
    <property type="term" value="P:response to stress"/>
    <property type="evidence" value="ECO:0007669"/>
    <property type="project" value="TreeGrafter"/>
</dbReference>
<dbReference type="InterPro" id="IPR039422">
    <property type="entry name" value="MarR/SlyA-like"/>
</dbReference>
<dbReference type="GO" id="GO:0003677">
    <property type="term" value="F:DNA binding"/>
    <property type="evidence" value="ECO:0007669"/>
    <property type="project" value="UniProtKB-KW"/>
</dbReference>
<evidence type="ECO:0000313" key="3">
    <source>
        <dbReference type="Proteomes" id="UP000199022"/>
    </source>
</evidence>
<dbReference type="Pfam" id="PF12802">
    <property type="entry name" value="MarR_2"/>
    <property type="match status" value="1"/>
</dbReference>
<sequence length="157" mass="17421">MARLAPQQLEVYFALMEAASLLQYAVEQQLRDDGPLSWVQFQVLAGLALGDRPSERMTDIADRVVHSRSGLTYQAGVLEKRGLVTRSPDPVDDRGTVVTITDAGRALVDQVLPGHEDVVQGALLDHLDPEDSGRLTALLQDLRDRMRARPPRSARRR</sequence>
<keyword evidence="3" id="KW-1185">Reference proteome</keyword>